<dbReference type="PANTHER" id="PTHR37764:SF1">
    <property type="entry name" value="KETOSE_ALDOSE ISOMERASE, PUTATIVE (MOG1_PSBP_DUF1795-LIKE PHOTOSYSTEM II REACTION CENTER PSBP FAMILY PROTEIN)-RELATED"/>
    <property type="match status" value="1"/>
</dbReference>
<proteinExistence type="predicted"/>
<keyword evidence="2" id="KW-1185">Reference proteome</keyword>
<name>W9RHH6_9ROSA</name>
<accession>W9RHH6</accession>
<reference evidence="2" key="1">
    <citation type="submission" date="2013-01" db="EMBL/GenBank/DDBJ databases">
        <title>Draft Genome Sequence of a Mulberry Tree, Morus notabilis C.K. Schneid.</title>
        <authorList>
            <person name="He N."/>
            <person name="Zhao S."/>
        </authorList>
    </citation>
    <scope>NUCLEOTIDE SEQUENCE</scope>
</reference>
<dbReference type="STRING" id="981085.W9RHH6"/>
<dbReference type="GO" id="GO:0009507">
    <property type="term" value="C:chloroplast"/>
    <property type="evidence" value="ECO:0007669"/>
    <property type="project" value="TreeGrafter"/>
</dbReference>
<dbReference type="InterPro" id="IPR016123">
    <property type="entry name" value="Mog1/PsbP_a/b/a-sand"/>
</dbReference>
<dbReference type="SUPFAM" id="SSF55724">
    <property type="entry name" value="Mog1p/PsbP-like"/>
    <property type="match status" value="1"/>
</dbReference>
<evidence type="ECO:0000313" key="2">
    <source>
        <dbReference type="Proteomes" id="UP000030645"/>
    </source>
</evidence>
<sequence length="94" mass="10623">MEEWKAKMKTVLIVLKKLAYRNSILVLQFDHYGSDYPIYYFYEVGRDDQHVALVAAVNSGKAIIAGATAPQSKWDDDGMKLRSAANIDVCLFVH</sequence>
<evidence type="ECO:0000313" key="1">
    <source>
        <dbReference type="EMBL" id="EXB55051.1"/>
    </source>
</evidence>
<organism evidence="1 2">
    <name type="scientific">Morus notabilis</name>
    <dbReference type="NCBI Taxonomy" id="981085"/>
    <lineage>
        <taxon>Eukaryota</taxon>
        <taxon>Viridiplantae</taxon>
        <taxon>Streptophyta</taxon>
        <taxon>Embryophyta</taxon>
        <taxon>Tracheophyta</taxon>
        <taxon>Spermatophyta</taxon>
        <taxon>Magnoliopsida</taxon>
        <taxon>eudicotyledons</taxon>
        <taxon>Gunneridae</taxon>
        <taxon>Pentapetalae</taxon>
        <taxon>rosids</taxon>
        <taxon>fabids</taxon>
        <taxon>Rosales</taxon>
        <taxon>Moraceae</taxon>
        <taxon>Moreae</taxon>
        <taxon>Morus</taxon>
    </lineage>
</organism>
<dbReference type="Proteomes" id="UP000030645">
    <property type="component" value="Unassembled WGS sequence"/>
</dbReference>
<gene>
    <name evidence="1" type="ORF">L484_006225</name>
</gene>
<dbReference type="PANTHER" id="PTHR37764">
    <property type="entry name" value="KETOSE/ALDOSE ISOMERASE, PUTATIVE (MOG1/PSBP/DUF1795-LIKE PHOTOSYSTEM II REACTION CENTER PSBP FAMILY PROTEIN)-RELATED"/>
    <property type="match status" value="1"/>
</dbReference>
<dbReference type="EMBL" id="KE344220">
    <property type="protein sequence ID" value="EXB55051.1"/>
    <property type="molecule type" value="Genomic_DNA"/>
</dbReference>
<dbReference type="AlphaFoldDB" id="W9RHH6"/>
<protein>
    <submittedName>
        <fullName evidence="1">Uncharacterized protein</fullName>
    </submittedName>
</protein>